<dbReference type="InterPro" id="IPR003599">
    <property type="entry name" value="Ig_sub"/>
</dbReference>
<organism evidence="9 10">
    <name type="scientific">Mythimna separata</name>
    <name type="common">Oriental armyworm</name>
    <name type="synonym">Pseudaletia separata</name>
    <dbReference type="NCBI Taxonomy" id="271217"/>
    <lineage>
        <taxon>Eukaryota</taxon>
        <taxon>Metazoa</taxon>
        <taxon>Ecdysozoa</taxon>
        <taxon>Arthropoda</taxon>
        <taxon>Hexapoda</taxon>
        <taxon>Insecta</taxon>
        <taxon>Pterygota</taxon>
        <taxon>Neoptera</taxon>
        <taxon>Endopterygota</taxon>
        <taxon>Lepidoptera</taxon>
        <taxon>Glossata</taxon>
        <taxon>Ditrysia</taxon>
        <taxon>Noctuoidea</taxon>
        <taxon>Noctuidae</taxon>
        <taxon>Noctuinae</taxon>
        <taxon>Hadenini</taxon>
        <taxon>Mythimna</taxon>
    </lineage>
</organism>
<dbReference type="Gene3D" id="3.40.570.10">
    <property type="entry name" value="Extracellular Endonuclease, subunit A"/>
    <property type="match status" value="1"/>
</dbReference>
<dbReference type="InterPro" id="IPR044929">
    <property type="entry name" value="DNA/RNA_non-sp_Endonuclease_sf"/>
</dbReference>
<dbReference type="GO" id="GO:0003676">
    <property type="term" value="F:nucleic acid binding"/>
    <property type="evidence" value="ECO:0007669"/>
    <property type="project" value="InterPro"/>
</dbReference>
<feature type="domain" description="Ig-like" evidence="8">
    <location>
        <begin position="972"/>
        <end position="1053"/>
    </location>
</feature>
<dbReference type="Gene3D" id="3.40.50.410">
    <property type="entry name" value="von Willebrand factor, type A domain"/>
    <property type="match status" value="1"/>
</dbReference>
<dbReference type="SUPFAM" id="SSF48726">
    <property type="entry name" value="Immunoglobulin"/>
    <property type="match status" value="10"/>
</dbReference>
<accession>A0AAD8DWF8</accession>
<dbReference type="InterPro" id="IPR036179">
    <property type="entry name" value="Ig-like_dom_sf"/>
</dbReference>
<evidence type="ECO:0000256" key="1">
    <source>
        <dbReference type="ARBA" id="ARBA00004613"/>
    </source>
</evidence>
<evidence type="ECO:0000256" key="6">
    <source>
        <dbReference type="SAM" id="MobiDB-lite"/>
    </source>
</evidence>
<feature type="domain" description="Ig-like" evidence="8">
    <location>
        <begin position="1151"/>
        <end position="1259"/>
    </location>
</feature>
<evidence type="ECO:0000256" key="4">
    <source>
        <dbReference type="ARBA" id="ARBA00023157"/>
    </source>
</evidence>
<dbReference type="GO" id="GO:0032991">
    <property type="term" value="C:protein-containing complex"/>
    <property type="evidence" value="ECO:0007669"/>
    <property type="project" value="UniProtKB-ARBA"/>
</dbReference>
<dbReference type="CDD" id="cd00198">
    <property type="entry name" value="vWFA"/>
    <property type="match status" value="1"/>
</dbReference>
<feature type="region of interest" description="Disordered" evidence="6">
    <location>
        <begin position="1189"/>
        <end position="1209"/>
    </location>
</feature>
<feature type="domain" description="Ig-like" evidence="8">
    <location>
        <begin position="510"/>
        <end position="603"/>
    </location>
</feature>
<dbReference type="SUPFAM" id="SSF54060">
    <property type="entry name" value="His-Me finger endonucleases"/>
    <property type="match status" value="1"/>
</dbReference>
<dbReference type="InterPro" id="IPR056861">
    <property type="entry name" value="HMCN1-like_VWA"/>
</dbReference>
<dbReference type="InterPro" id="IPR013783">
    <property type="entry name" value="Ig-like_fold"/>
</dbReference>
<keyword evidence="10" id="KW-1185">Reference proteome</keyword>
<dbReference type="Pfam" id="PF07679">
    <property type="entry name" value="I-set"/>
    <property type="match status" value="5"/>
</dbReference>
<evidence type="ECO:0000259" key="8">
    <source>
        <dbReference type="PROSITE" id="PS50835"/>
    </source>
</evidence>
<comment type="caution">
    <text evidence="9">The sequence shown here is derived from an EMBL/GenBank/DDBJ whole genome shotgun (WGS) entry which is preliminary data.</text>
</comment>
<dbReference type="PROSITE" id="PS50835">
    <property type="entry name" value="IG_LIKE"/>
    <property type="match status" value="10"/>
</dbReference>
<dbReference type="GO" id="GO:0046872">
    <property type="term" value="F:metal ion binding"/>
    <property type="evidence" value="ECO:0007669"/>
    <property type="project" value="InterPro"/>
</dbReference>
<dbReference type="SMART" id="SM00408">
    <property type="entry name" value="IGc2"/>
    <property type="match status" value="10"/>
</dbReference>
<dbReference type="InterPro" id="IPR001604">
    <property type="entry name" value="Endo_G_ENPP1-like_dom"/>
</dbReference>
<feature type="domain" description="Ig-like" evidence="8">
    <location>
        <begin position="793"/>
        <end position="878"/>
    </location>
</feature>
<dbReference type="InterPro" id="IPR050958">
    <property type="entry name" value="Cell_Adh-Cytoskel_Orgn"/>
</dbReference>
<dbReference type="Pfam" id="PF13927">
    <property type="entry name" value="Ig_3"/>
    <property type="match status" value="2"/>
</dbReference>
<feature type="domain" description="Ig-like" evidence="8">
    <location>
        <begin position="418"/>
        <end position="504"/>
    </location>
</feature>
<dbReference type="PANTHER" id="PTHR45080">
    <property type="entry name" value="CONTACTIN 5"/>
    <property type="match status" value="1"/>
</dbReference>
<dbReference type="GO" id="GO:0043025">
    <property type="term" value="C:neuronal cell body"/>
    <property type="evidence" value="ECO:0007669"/>
    <property type="project" value="TreeGrafter"/>
</dbReference>
<proteinExistence type="predicted"/>
<feature type="domain" description="Ig-like" evidence="8">
    <location>
        <begin position="614"/>
        <end position="694"/>
    </location>
</feature>
<protein>
    <recommendedName>
        <fullName evidence="8">Ig-like domain-containing protein</fullName>
    </recommendedName>
</protein>
<dbReference type="InterPro" id="IPR036465">
    <property type="entry name" value="vWFA_dom_sf"/>
</dbReference>
<dbReference type="SUPFAM" id="SSF53300">
    <property type="entry name" value="vWA-like"/>
    <property type="match status" value="1"/>
</dbReference>
<name>A0AAD8DWF8_MYTSE</name>
<dbReference type="CDD" id="cd00096">
    <property type="entry name" value="Ig"/>
    <property type="match status" value="2"/>
</dbReference>
<keyword evidence="5" id="KW-0393">Immunoglobulin domain</keyword>
<dbReference type="PANTHER" id="PTHR45080:SF8">
    <property type="entry name" value="IG-LIKE DOMAIN-CONTAINING PROTEIN"/>
    <property type="match status" value="1"/>
</dbReference>
<dbReference type="InterPro" id="IPR013098">
    <property type="entry name" value="Ig_I-set"/>
</dbReference>
<dbReference type="GO" id="GO:0016787">
    <property type="term" value="F:hydrolase activity"/>
    <property type="evidence" value="ECO:0007669"/>
    <property type="project" value="InterPro"/>
</dbReference>
<dbReference type="Pfam" id="PF25106">
    <property type="entry name" value="VWA_4"/>
    <property type="match status" value="1"/>
</dbReference>
<feature type="domain" description="Ig-like" evidence="8">
    <location>
        <begin position="702"/>
        <end position="786"/>
    </location>
</feature>
<evidence type="ECO:0000256" key="2">
    <source>
        <dbReference type="ARBA" id="ARBA00022525"/>
    </source>
</evidence>
<dbReference type="InterPro" id="IPR007110">
    <property type="entry name" value="Ig-like_dom"/>
</dbReference>
<dbReference type="EMBL" id="JARGEI010000007">
    <property type="protein sequence ID" value="KAJ8728642.1"/>
    <property type="molecule type" value="Genomic_DNA"/>
</dbReference>
<evidence type="ECO:0000256" key="3">
    <source>
        <dbReference type="ARBA" id="ARBA00022729"/>
    </source>
</evidence>
<dbReference type="GO" id="GO:0005886">
    <property type="term" value="C:plasma membrane"/>
    <property type="evidence" value="ECO:0007669"/>
    <property type="project" value="TreeGrafter"/>
</dbReference>
<dbReference type="Proteomes" id="UP001231518">
    <property type="component" value="Chromosome 19"/>
</dbReference>
<comment type="subcellular location">
    <subcellularLocation>
        <location evidence="1">Secreted</location>
    </subcellularLocation>
</comment>
<feature type="chain" id="PRO_5042077088" description="Ig-like domain-containing protein" evidence="7">
    <location>
        <begin position="24"/>
        <end position="1683"/>
    </location>
</feature>
<evidence type="ECO:0000256" key="7">
    <source>
        <dbReference type="SAM" id="SignalP"/>
    </source>
</evidence>
<feature type="signal peptide" evidence="7">
    <location>
        <begin position="1"/>
        <end position="23"/>
    </location>
</feature>
<keyword evidence="2" id="KW-0964">Secreted</keyword>
<dbReference type="InterPro" id="IPR003598">
    <property type="entry name" value="Ig_sub2"/>
</dbReference>
<feature type="domain" description="Ig-like" evidence="8">
    <location>
        <begin position="1265"/>
        <end position="1338"/>
    </location>
</feature>
<dbReference type="Gene3D" id="2.60.40.10">
    <property type="entry name" value="Immunoglobulins"/>
    <property type="match status" value="9"/>
</dbReference>
<evidence type="ECO:0000313" key="9">
    <source>
        <dbReference type="EMBL" id="KAJ8728642.1"/>
    </source>
</evidence>
<evidence type="ECO:0000313" key="10">
    <source>
        <dbReference type="Proteomes" id="UP001231518"/>
    </source>
</evidence>
<dbReference type="SMART" id="SM00409">
    <property type="entry name" value="IG"/>
    <property type="match status" value="9"/>
</dbReference>
<dbReference type="GO" id="GO:0007156">
    <property type="term" value="P:homophilic cell adhesion via plasma membrane adhesion molecules"/>
    <property type="evidence" value="ECO:0007669"/>
    <property type="project" value="TreeGrafter"/>
</dbReference>
<gene>
    <name evidence="9" type="ORF">PYW07_006338</name>
</gene>
<dbReference type="Pfam" id="PF01223">
    <property type="entry name" value="Endonuclease_NS"/>
    <property type="match status" value="1"/>
</dbReference>
<dbReference type="GO" id="GO:0030424">
    <property type="term" value="C:axon"/>
    <property type="evidence" value="ECO:0007669"/>
    <property type="project" value="TreeGrafter"/>
</dbReference>
<dbReference type="InterPro" id="IPR044925">
    <property type="entry name" value="His-Me_finger_sf"/>
</dbReference>
<sequence>MWGRIYPLAALLILAHIILKASCTGSSSLTFVIDDTYSMTDDIDQVKRSVDRISDIVFNEKASQIGNMVLVAFNDPDATVKTVTTDRQTFKRTVDALFTYNYGQNVDCWEPSMKGLRLGLETSNRDSYIYVFTDASAKDYLDSHYVKELCQKKQSQIVFVLTGRCGNYYAAASFDVYFDIAQACSGQAFDVERNQVEEVLRTIEETIKGKKTVLTTTVVPANVYKDIPFTIDDHTDYAIVSVSGKNVYLDIKGPSFNLEKIMWNNNGKVAKLNNVKPGKYVAKVMGHTRTSVVIVGRTDFLFSHGFSELKPKSLGDTSLQPIANSNVHLSISVTDDHHSVQIVSAQILNMDENPIGSPLPLTETSKDFYVTNAFVAPSQRFKIAVNGIVKSTGKPIKRIGKIPITPQEPPNLPVNTKPTVEIAEGKSTEVEYNSTTSLTCKVEAYPKPTIAWVNLRGRVMPSKMSTVELPYKYISYMDLSYAEKGDRYKCYATNDVGRDEKTINVVVKEPFTIKSVPSGITKLIYDKEGFLKCDVTSHLPIDIHWFYANEITGQTKEILTSDKYEVTDSGTRLKIKKMDLDLEGRYSCKVSLKNKKDKQKSFPTRVKVDGLIAPKVKVESPVKVVRGKTAVIECKVESGVPAPNITWYFGGKLSSMFTPISSERVLRITNVDDKHEGKYKCAAENLVGKNEQVTTLMVQDLPKITTTNAMVYQAIEGDAVLRIPCVAAGIPKPEIIWKLSGRSITPSAKYFIENGTLIIRAPTVSDTNSYTCEAKNEAGTYSSTFKTYIRQAPIVSGVATKKILIGSPATVECKVKGEPKPTITWQYKDKTGSNFLSIPGTNQVLSIARVELKHAGHYKCVAQNDVGKNEHITEVEVQEMPKIITSTSTTYQGIEGDTLLKIPCVATGLPKPTITWKLNGRVINPSGKYSIQDGALIIREVKMSDTNSYTCEAKNEVGAVSATFKTYIRQRPKLSGVATKNVRLGNPTFIECTIVKGEPQPKISWQFTNKTTSKFVPIAGSETTLRFGKAEKKHAGMYKCVAQNNVGVDEHVTTLIVEYAASITSNSSKIEGIVGDLAMRIPCDVIGVPKPVITWKLKGVTITPSAKYSIEDGALVIMKPTETDTSSYTCEAKNHISSVSVTLQARVDKFPVSPGTVHHIYIKEGETRKLKCDGYNSTSQLVKWFTTTKTADPSTSKRPESSTAAPSKFVSSTTLRTITKDEGNKENIQIASASSDHDGNYTCHVSDKHGNTQTHTYVVDVGMPPKFTDPDNSITNWRGDIVDITQNCEIEENAKPTPVIQWTFNGKVLTDPSSVGVGHYTCNASNAHGFVLKRFDVTTSACLLTRTSRDTPNTPLVLNEEKSWHKFETTKHYTIVEQEEKIVLSCPSQKGTFNTFKSFPKKSTLEARCYKEDSFLVEGKIHKLSDLQCTNSIQPSVIKKKAKCLTDTSELMSVGYNVPEFLEAYEVCFDHKSNMPLYTRILMTDTNNNGVSNGYNWYTNPGIGSKQTERGFTCKDASSSCCYSKSQLVNAVDFNDGPAKKSTFLDPLNVIPAWMPCDTSKSSWEDINEMVRSQLPVYMDIVVWSGTHTLQKKNGAVIPRYLWKVVRLDYEDVFAIVHVNDPNPTKSDIKCKSPAQCDKYEDWLMTDDSTYCCSLPDFLKSFDIHSTDIGESMDAVLDKIDKV</sequence>
<dbReference type="GO" id="GO:0050808">
    <property type="term" value="P:synapse organization"/>
    <property type="evidence" value="ECO:0007669"/>
    <property type="project" value="TreeGrafter"/>
</dbReference>
<keyword evidence="3 7" id="KW-0732">Signal</keyword>
<reference evidence="9" key="1">
    <citation type="submission" date="2023-03" db="EMBL/GenBank/DDBJ databases">
        <title>Chromosome-level genomes of two armyworms, Mythimna separata and Mythimna loreyi, provide insights into the biosynthesis and reception of sex pheromones.</title>
        <authorList>
            <person name="Zhao H."/>
        </authorList>
    </citation>
    <scope>NUCLEOTIDE SEQUENCE</scope>
    <source>
        <strain evidence="9">BeijingLab</strain>
        <tissue evidence="9">Pupa</tissue>
    </source>
</reference>
<evidence type="ECO:0000256" key="5">
    <source>
        <dbReference type="ARBA" id="ARBA00023319"/>
    </source>
</evidence>
<dbReference type="GO" id="GO:0008046">
    <property type="term" value="F:axon guidance receptor activity"/>
    <property type="evidence" value="ECO:0007669"/>
    <property type="project" value="TreeGrafter"/>
</dbReference>
<keyword evidence="4" id="KW-1015">Disulfide bond</keyword>
<feature type="domain" description="Ig-like" evidence="8">
    <location>
        <begin position="1061"/>
        <end position="1142"/>
    </location>
</feature>
<feature type="domain" description="Ig-like" evidence="8">
    <location>
        <begin position="881"/>
        <end position="965"/>
    </location>
</feature>